<proteinExistence type="predicted"/>
<accession>A0A0A9H0Z6</accession>
<name>A0A0A9H0Z6_ARUDO</name>
<organism evidence="2">
    <name type="scientific">Arundo donax</name>
    <name type="common">Giant reed</name>
    <name type="synonym">Donax arundinaceus</name>
    <dbReference type="NCBI Taxonomy" id="35708"/>
    <lineage>
        <taxon>Eukaryota</taxon>
        <taxon>Viridiplantae</taxon>
        <taxon>Streptophyta</taxon>
        <taxon>Embryophyta</taxon>
        <taxon>Tracheophyta</taxon>
        <taxon>Spermatophyta</taxon>
        <taxon>Magnoliopsida</taxon>
        <taxon>Liliopsida</taxon>
        <taxon>Poales</taxon>
        <taxon>Poaceae</taxon>
        <taxon>PACMAD clade</taxon>
        <taxon>Arundinoideae</taxon>
        <taxon>Arundineae</taxon>
        <taxon>Arundo</taxon>
    </lineage>
</organism>
<evidence type="ECO:0000313" key="2">
    <source>
        <dbReference type="EMBL" id="JAE29459.1"/>
    </source>
</evidence>
<sequence length="120" mass="13787">MFTGRNPTEENFEEDCNLHSFVEAGFPDQIEYVVDQNVIAQSEDTERDQNSLLSKEATLSCLTSILRVGLLCSKQLPAERMQIRDALRELHKIKEKFYPLRNNGGRSENQIPEETQEKAD</sequence>
<dbReference type="Gene3D" id="1.10.510.10">
    <property type="entry name" value="Transferase(Phosphotransferase) domain 1"/>
    <property type="match status" value="1"/>
</dbReference>
<feature type="compositionally biased region" description="Polar residues" evidence="1">
    <location>
        <begin position="104"/>
        <end position="113"/>
    </location>
</feature>
<dbReference type="PANTHER" id="PTHR48055">
    <property type="entry name" value="LEUCINE-RICH REPEAT RECEPTOR PROTEIN KINASE EMS1"/>
    <property type="match status" value="1"/>
</dbReference>
<reference evidence="2" key="2">
    <citation type="journal article" date="2015" name="Data Brief">
        <title>Shoot transcriptome of the giant reed, Arundo donax.</title>
        <authorList>
            <person name="Barrero R.A."/>
            <person name="Guerrero F.D."/>
            <person name="Moolhuijzen P."/>
            <person name="Goolsby J.A."/>
            <person name="Tidwell J."/>
            <person name="Bellgard S.E."/>
            <person name="Bellgard M.I."/>
        </authorList>
    </citation>
    <scope>NUCLEOTIDE SEQUENCE</scope>
    <source>
        <tissue evidence="2">Shoot tissue taken approximately 20 cm above the soil surface</tissue>
    </source>
</reference>
<dbReference type="AlphaFoldDB" id="A0A0A9H0Z6"/>
<dbReference type="GO" id="GO:0016020">
    <property type="term" value="C:membrane"/>
    <property type="evidence" value="ECO:0007669"/>
    <property type="project" value="TreeGrafter"/>
</dbReference>
<dbReference type="EMBL" id="GBRH01168437">
    <property type="protein sequence ID" value="JAE29459.1"/>
    <property type="molecule type" value="Transcribed_RNA"/>
</dbReference>
<reference evidence="2" key="1">
    <citation type="submission" date="2014-09" db="EMBL/GenBank/DDBJ databases">
        <authorList>
            <person name="Magalhaes I.L.F."/>
            <person name="Oliveira U."/>
            <person name="Santos F.R."/>
            <person name="Vidigal T.H.D.A."/>
            <person name="Brescovit A.D."/>
            <person name="Santos A.J."/>
        </authorList>
    </citation>
    <scope>NUCLEOTIDE SEQUENCE</scope>
    <source>
        <tissue evidence="2">Shoot tissue taken approximately 20 cm above the soil surface</tissue>
    </source>
</reference>
<feature type="region of interest" description="Disordered" evidence="1">
    <location>
        <begin position="99"/>
        <end position="120"/>
    </location>
</feature>
<protein>
    <submittedName>
        <fullName evidence="2">Uncharacterized protein</fullName>
    </submittedName>
</protein>
<evidence type="ECO:0000256" key="1">
    <source>
        <dbReference type="SAM" id="MobiDB-lite"/>
    </source>
</evidence>
<dbReference type="PANTHER" id="PTHR48055:SF55">
    <property type="entry name" value="PROTEIN KINASE DOMAIN-CONTAINING PROTEIN"/>
    <property type="match status" value="1"/>
</dbReference>
<dbReference type="InterPro" id="IPR051564">
    <property type="entry name" value="LRR_receptor-like_kinase"/>
</dbReference>